<dbReference type="Pfam" id="PF17116">
    <property type="entry name" value="T9SS_plug_1st"/>
    <property type="match status" value="1"/>
</dbReference>
<name>A0A084JV87_NONUL</name>
<comment type="caution">
    <text evidence="4">The sequence shown here is derived from an EMBL/GenBank/DDBJ whole genome shotgun (WGS) entry which is preliminary data.</text>
</comment>
<evidence type="ECO:0000313" key="3">
    <source>
        <dbReference type="EMBL" id="GAL00257.1"/>
    </source>
</evidence>
<feature type="chain" id="PRO_5010405065" evidence="1">
    <location>
        <begin position="21"/>
        <end position="418"/>
    </location>
</feature>
<dbReference type="EMBL" id="BBMM01000004">
    <property type="protein sequence ID" value="GAL00257.1"/>
    <property type="molecule type" value="Genomic_DNA"/>
</dbReference>
<reference evidence="4 6" key="2">
    <citation type="submission" date="2014-07" db="EMBL/GenBank/DDBJ databases">
        <title>Draft genome sequence of Nonlabens ulvanivorans, an ulvan degrading bacterium.</title>
        <authorList>
            <person name="Kopel M."/>
            <person name="Helbert W."/>
            <person name="Henrissat B."/>
            <person name="Doniger T."/>
            <person name="Banin E."/>
        </authorList>
    </citation>
    <scope>NUCLEOTIDE SEQUENCE [LARGE SCALE GENOMIC DNA]</scope>
    <source>
        <strain evidence="4 6">PLR</strain>
    </source>
</reference>
<dbReference type="RefSeq" id="WP_036584241.1">
    <property type="nucleotide sequence ID" value="NZ_JPJI01000032.1"/>
</dbReference>
<evidence type="ECO:0000259" key="2">
    <source>
        <dbReference type="Pfam" id="PF17116"/>
    </source>
</evidence>
<evidence type="ECO:0000313" key="8">
    <source>
        <dbReference type="Proteomes" id="UP000239997"/>
    </source>
</evidence>
<dbReference type="OrthoDB" id="1522602at2"/>
<dbReference type="Proteomes" id="UP000028531">
    <property type="component" value="Unassembled WGS sequence"/>
</dbReference>
<dbReference type="EMBL" id="JPJI01000032">
    <property type="protein sequence ID" value="KEZ92871.1"/>
    <property type="molecule type" value="Genomic_DNA"/>
</dbReference>
<dbReference type="InterPro" id="IPR031345">
    <property type="entry name" value="T9SS_Plug_N"/>
</dbReference>
<reference evidence="3 7" key="1">
    <citation type="journal article" date="2014" name="Genome Announc.">
        <title>Draft Genome Sequences of Marine Flavobacterium Nonlabens Strains NR17, NR24, NR27, NR32, NR33, and Ara13.</title>
        <authorList>
            <person name="Nakanishi M."/>
            <person name="Meirelles P."/>
            <person name="Suzuki R."/>
            <person name="Takatani N."/>
            <person name="Mino S."/>
            <person name="Suda W."/>
            <person name="Oshima K."/>
            <person name="Hattori M."/>
            <person name="Ohkuma M."/>
            <person name="Hosokawa M."/>
            <person name="Miyashita K."/>
            <person name="Thompson F.L."/>
            <person name="Niwa A."/>
            <person name="Sawabe T."/>
            <person name="Sawabe T."/>
        </authorList>
    </citation>
    <scope>NUCLEOTIDE SEQUENCE [LARGE SCALE GENOMIC DNA]</scope>
    <source>
        <strain evidence="3">JCM 19314</strain>
        <strain evidence="7">JCM19314</strain>
    </source>
</reference>
<keyword evidence="1" id="KW-0732">Signal</keyword>
<evidence type="ECO:0000313" key="4">
    <source>
        <dbReference type="EMBL" id="KEZ92871.1"/>
    </source>
</evidence>
<feature type="signal peptide" evidence="1">
    <location>
        <begin position="1"/>
        <end position="20"/>
    </location>
</feature>
<evidence type="ECO:0000256" key="1">
    <source>
        <dbReference type="SAM" id="SignalP"/>
    </source>
</evidence>
<accession>A0A084JV87</accession>
<reference evidence="5 8" key="3">
    <citation type="submission" date="2018-03" db="EMBL/GenBank/DDBJ databases">
        <title>Genomic Encyclopedia of Archaeal and Bacterial Type Strains, Phase II (KMG-II): from individual species to whole genera.</title>
        <authorList>
            <person name="Goeker M."/>
        </authorList>
    </citation>
    <scope>NUCLEOTIDE SEQUENCE [LARGE SCALE GENOMIC DNA]</scope>
    <source>
        <strain evidence="5 8">DSM 22727</strain>
    </source>
</reference>
<dbReference type="Proteomes" id="UP000029226">
    <property type="component" value="Unassembled WGS sequence"/>
</dbReference>
<evidence type="ECO:0000313" key="6">
    <source>
        <dbReference type="Proteomes" id="UP000028531"/>
    </source>
</evidence>
<sequence length="418" mass="49530">MKSFFILVFTTLSVVFIAQSQTLEDLVNDPDYIKSVTFNKEPEYMLPVFQMGETVALEFDDVIGDEADYYYQFEHYDYNWQPSRLFKNEFLDGIDDMRIFDYRNSFTTLQSFSHYTLSIPNQFTRGFKVSGNYMIHIYNDNRELVFSRKFMIMEEKAQVGVEIKRARDIKYINTQQRVQYTVDSQEINFINPADNLKTVIIQNSDIQTALYDIKPQFNLGNRQEYRYDTETSFWAGNEYLNFENRDFRSPNQNIDYVRKKDLYEAYLFVHKPRYGNEYTFFPDINGNYLVTTLDNEDNAVQAEYVNIHFSLLPTFNLPPDASIYVMGNYNAFQLQPENMMIYNEKRGMYEAKILLKQGFYNYRYTVVYNNGEQDPGFISGNLWQTENIYTVLAYYREPGGRYDRLIGQGAASSEEIRN</sequence>
<dbReference type="AlphaFoldDB" id="A0A084JV87"/>
<proteinExistence type="predicted"/>
<organism evidence="4 6">
    <name type="scientific">Nonlabens ulvanivorans</name>
    <name type="common">Persicivirga ulvanivorans</name>
    <dbReference type="NCBI Taxonomy" id="906888"/>
    <lineage>
        <taxon>Bacteria</taxon>
        <taxon>Pseudomonadati</taxon>
        <taxon>Bacteroidota</taxon>
        <taxon>Flavobacteriia</taxon>
        <taxon>Flavobacteriales</taxon>
        <taxon>Flavobacteriaceae</taxon>
        <taxon>Nonlabens</taxon>
    </lineage>
</organism>
<keyword evidence="8" id="KW-1185">Reference proteome</keyword>
<evidence type="ECO:0000313" key="5">
    <source>
        <dbReference type="EMBL" id="PRX15727.1"/>
    </source>
</evidence>
<dbReference type="EMBL" id="PVNA01000001">
    <property type="protein sequence ID" value="PRX15727.1"/>
    <property type="molecule type" value="Genomic_DNA"/>
</dbReference>
<evidence type="ECO:0000313" key="7">
    <source>
        <dbReference type="Proteomes" id="UP000029226"/>
    </source>
</evidence>
<feature type="domain" description="Type 9 secretion system plug protein N-terminal" evidence="2">
    <location>
        <begin position="33"/>
        <end position="154"/>
    </location>
</feature>
<gene>
    <name evidence="4" type="ORF">IL45_12125</name>
    <name evidence="3" type="ORF">JCM19314_511</name>
    <name evidence="5" type="ORF">LY02_00950</name>
</gene>
<protein>
    <submittedName>
        <fullName evidence="4">ApaG</fullName>
    </submittedName>
    <submittedName>
        <fullName evidence="5">Uncharacterized protein DUF5103</fullName>
    </submittedName>
</protein>
<dbReference type="Proteomes" id="UP000239997">
    <property type="component" value="Unassembled WGS sequence"/>
</dbReference>